<organism evidence="3 4">
    <name type="scientific">Limisphaera ngatamarikiensis</name>
    <dbReference type="NCBI Taxonomy" id="1324935"/>
    <lineage>
        <taxon>Bacteria</taxon>
        <taxon>Pseudomonadati</taxon>
        <taxon>Verrucomicrobiota</taxon>
        <taxon>Verrucomicrobiia</taxon>
        <taxon>Limisphaerales</taxon>
        <taxon>Limisphaeraceae</taxon>
        <taxon>Limisphaera</taxon>
    </lineage>
</organism>
<proteinExistence type="predicted"/>
<evidence type="ECO:0000256" key="2">
    <source>
        <dbReference type="SAM" id="Phobius"/>
    </source>
</evidence>
<dbReference type="EMBL" id="JAAKYA010000042">
    <property type="protein sequence ID" value="NGO39026.1"/>
    <property type="molecule type" value="Genomic_DNA"/>
</dbReference>
<evidence type="ECO:0000256" key="1">
    <source>
        <dbReference type="SAM" id="MobiDB-lite"/>
    </source>
</evidence>
<dbReference type="RefSeq" id="WP_165106801.1">
    <property type="nucleotide sequence ID" value="NZ_JAAKYA010000042.1"/>
</dbReference>
<evidence type="ECO:0000313" key="3">
    <source>
        <dbReference type="EMBL" id="NGO39026.1"/>
    </source>
</evidence>
<gene>
    <name evidence="3" type="ORF">G4L39_06400</name>
</gene>
<keyword evidence="2" id="KW-0472">Membrane</keyword>
<feature type="transmembrane region" description="Helical" evidence="2">
    <location>
        <begin position="5"/>
        <end position="24"/>
    </location>
</feature>
<reference evidence="3 4" key="1">
    <citation type="submission" date="2020-02" db="EMBL/GenBank/DDBJ databases">
        <title>Draft genome sequence of Limisphaera ngatamarikiensis NGM72.4T, a thermophilic Verrucomicrobia grouped in subdivision 3.</title>
        <authorList>
            <person name="Carere C.R."/>
            <person name="Steen J."/>
            <person name="Hugenholtz P."/>
            <person name="Stott M.B."/>
        </authorList>
    </citation>
    <scope>NUCLEOTIDE SEQUENCE [LARGE SCALE GENOMIC DNA]</scope>
    <source>
        <strain evidence="3 4">NGM72.4</strain>
    </source>
</reference>
<dbReference type="Proteomes" id="UP000477311">
    <property type="component" value="Unassembled WGS sequence"/>
</dbReference>
<comment type="caution">
    <text evidence="3">The sequence shown here is derived from an EMBL/GenBank/DDBJ whole genome shotgun (WGS) entry which is preliminary data.</text>
</comment>
<keyword evidence="2" id="KW-1133">Transmembrane helix</keyword>
<feature type="transmembrane region" description="Helical" evidence="2">
    <location>
        <begin position="30"/>
        <end position="49"/>
    </location>
</feature>
<dbReference type="AlphaFoldDB" id="A0A6M1RHC0"/>
<name>A0A6M1RHC0_9BACT</name>
<sequence>MARKLLVMAMVLLALGVLVVTGVLPVGRAVGLYVTLPVGVVLLGMSLIWRMLEREEESAAGAAETQAASPDRAPDRSPGGGCGCGCGH</sequence>
<keyword evidence="2" id="KW-0812">Transmembrane</keyword>
<feature type="region of interest" description="Disordered" evidence="1">
    <location>
        <begin position="60"/>
        <end position="88"/>
    </location>
</feature>
<accession>A0A6M1RHC0</accession>
<evidence type="ECO:0000313" key="4">
    <source>
        <dbReference type="Proteomes" id="UP000477311"/>
    </source>
</evidence>
<keyword evidence="4" id="KW-1185">Reference proteome</keyword>
<protein>
    <submittedName>
        <fullName evidence="3">Uncharacterized protein</fullName>
    </submittedName>
</protein>